<feature type="transmembrane region" description="Helical" evidence="5">
    <location>
        <begin position="229"/>
        <end position="251"/>
    </location>
</feature>
<keyword evidence="3 5" id="KW-1133">Transmembrane helix</keyword>
<keyword evidence="2 5" id="KW-0812">Transmembrane</keyword>
<evidence type="ECO:0000313" key="8">
    <source>
        <dbReference type="Proteomes" id="UP000305674"/>
    </source>
</evidence>
<feature type="transmembrane region" description="Helical" evidence="5">
    <location>
        <begin position="323"/>
        <end position="344"/>
    </location>
</feature>
<feature type="transmembrane region" description="Helical" evidence="5">
    <location>
        <begin position="76"/>
        <end position="99"/>
    </location>
</feature>
<feature type="transmembrane region" description="Helical" evidence="5">
    <location>
        <begin position="136"/>
        <end position="160"/>
    </location>
</feature>
<dbReference type="InterPro" id="IPR004481">
    <property type="entry name" value="K/Na/Ca-exchanger"/>
</dbReference>
<dbReference type="Pfam" id="PF01699">
    <property type="entry name" value="Na_Ca_ex"/>
    <property type="match status" value="2"/>
</dbReference>
<feature type="domain" description="Sodium/calcium exchanger membrane region" evidence="6">
    <location>
        <begin position="13"/>
        <end position="153"/>
    </location>
</feature>
<name>A0A4U1BKW9_9GAMM</name>
<dbReference type="RefSeq" id="WP_136851029.1">
    <property type="nucleotide sequence ID" value="NZ_SWCI01000001.1"/>
</dbReference>
<dbReference type="GO" id="GO:0005886">
    <property type="term" value="C:plasma membrane"/>
    <property type="evidence" value="ECO:0007669"/>
    <property type="project" value="TreeGrafter"/>
</dbReference>
<proteinExistence type="predicted"/>
<feature type="transmembrane region" description="Helical" evidence="5">
    <location>
        <begin position="258"/>
        <end position="276"/>
    </location>
</feature>
<organism evidence="7 8">
    <name type="scientific">Ferrimonas sediminicola</name>
    <dbReference type="NCBI Taxonomy" id="2569538"/>
    <lineage>
        <taxon>Bacteria</taxon>
        <taxon>Pseudomonadati</taxon>
        <taxon>Pseudomonadota</taxon>
        <taxon>Gammaproteobacteria</taxon>
        <taxon>Alteromonadales</taxon>
        <taxon>Ferrimonadaceae</taxon>
        <taxon>Ferrimonas</taxon>
    </lineage>
</organism>
<sequence>MMDPAGWPLVAVIIAFAAVAAVIGWFGIQMTRLARDLASGTGLGEALVGALFIGASTSLSGITTSVSAASSGHPQLAVSNCLGGIAAQTAFLALADIAYRRANLEHAAASAENLFLAAFVLTLLSIHVLALSTPDVALFAVHPATLLLVIFYVVGIHLLARTHTMPMWLPRRTKDTSREPAAPPRLRRRSLGPLWLKFAGCAAVVALAGWSLARLAVPLGEKSGLSNGLVGGVFTAVSTSIPELVVAITAVRMGALNLAVGDIVGGNAFDTLFVAAADLAYRQDSIYAVISRVEQFWLATAMLMTGVLLMGLIYRQRHGPGNIGLESVALLAIYLGGVMILLLLH</sequence>
<keyword evidence="8" id="KW-1185">Reference proteome</keyword>
<dbReference type="EMBL" id="SWCI01000001">
    <property type="protein sequence ID" value="TKB51454.1"/>
    <property type="molecule type" value="Genomic_DNA"/>
</dbReference>
<reference evidence="7 8" key="1">
    <citation type="submission" date="2019-04" db="EMBL/GenBank/DDBJ databases">
        <authorList>
            <person name="Hwang J.C."/>
        </authorList>
    </citation>
    <scope>NUCLEOTIDE SEQUENCE [LARGE SCALE GENOMIC DNA]</scope>
    <source>
        <strain evidence="7 8">IMCC35001</strain>
    </source>
</reference>
<dbReference type="InterPro" id="IPR044880">
    <property type="entry name" value="NCX_ion-bd_dom_sf"/>
</dbReference>
<comment type="caution">
    <text evidence="7">The sequence shown here is derived from an EMBL/GenBank/DDBJ whole genome shotgun (WGS) entry which is preliminary data.</text>
</comment>
<accession>A0A4U1BKW9</accession>
<evidence type="ECO:0000256" key="5">
    <source>
        <dbReference type="SAM" id="Phobius"/>
    </source>
</evidence>
<feature type="transmembrane region" description="Helical" evidence="5">
    <location>
        <begin position="47"/>
        <end position="70"/>
    </location>
</feature>
<evidence type="ECO:0000313" key="7">
    <source>
        <dbReference type="EMBL" id="TKB51454.1"/>
    </source>
</evidence>
<evidence type="ECO:0000256" key="2">
    <source>
        <dbReference type="ARBA" id="ARBA00022692"/>
    </source>
</evidence>
<protein>
    <submittedName>
        <fullName evidence="7">Sodium:calcium antiporter</fullName>
    </submittedName>
</protein>
<dbReference type="PANTHER" id="PTHR10846">
    <property type="entry name" value="SODIUM/POTASSIUM/CALCIUM EXCHANGER"/>
    <property type="match status" value="1"/>
</dbReference>
<dbReference type="GO" id="GO:0006874">
    <property type="term" value="P:intracellular calcium ion homeostasis"/>
    <property type="evidence" value="ECO:0007669"/>
    <property type="project" value="TreeGrafter"/>
</dbReference>
<evidence type="ECO:0000259" key="6">
    <source>
        <dbReference type="Pfam" id="PF01699"/>
    </source>
</evidence>
<comment type="subcellular location">
    <subcellularLocation>
        <location evidence="1">Membrane</location>
        <topology evidence="1">Multi-pass membrane protein</topology>
    </subcellularLocation>
</comment>
<keyword evidence="4 5" id="KW-0472">Membrane</keyword>
<dbReference type="PANTHER" id="PTHR10846:SF8">
    <property type="entry name" value="INNER MEMBRANE PROTEIN YRBG"/>
    <property type="match status" value="1"/>
</dbReference>
<feature type="transmembrane region" description="Helical" evidence="5">
    <location>
        <begin position="194"/>
        <end position="217"/>
    </location>
</feature>
<evidence type="ECO:0000256" key="4">
    <source>
        <dbReference type="ARBA" id="ARBA00023136"/>
    </source>
</evidence>
<feature type="domain" description="Sodium/calcium exchanger membrane region" evidence="6">
    <location>
        <begin position="196"/>
        <end position="341"/>
    </location>
</feature>
<dbReference type="Gene3D" id="1.20.1420.30">
    <property type="entry name" value="NCX, central ion-binding region"/>
    <property type="match status" value="2"/>
</dbReference>
<feature type="transmembrane region" description="Helical" evidence="5">
    <location>
        <begin position="296"/>
        <end position="314"/>
    </location>
</feature>
<feature type="transmembrane region" description="Helical" evidence="5">
    <location>
        <begin position="6"/>
        <end position="26"/>
    </location>
</feature>
<dbReference type="AlphaFoldDB" id="A0A4U1BKW9"/>
<dbReference type="InterPro" id="IPR004837">
    <property type="entry name" value="NaCa_Exmemb"/>
</dbReference>
<dbReference type="GO" id="GO:0005262">
    <property type="term" value="F:calcium channel activity"/>
    <property type="evidence" value="ECO:0007669"/>
    <property type="project" value="TreeGrafter"/>
</dbReference>
<dbReference type="Proteomes" id="UP000305674">
    <property type="component" value="Unassembled WGS sequence"/>
</dbReference>
<dbReference type="OrthoDB" id="153124at2"/>
<dbReference type="GO" id="GO:0008273">
    <property type="term" value="F:calcium, potassium:sodium antiporter activity"/>
    <property type="evidence" value="ECO:0007669"/>
    <property type="project" value="TreeGrafter"/>
</dbReference>
<gene>
    <name evidence="7" type="ORF">FCL40_02550</name>
</gene>
<evidence type="ECO:0000256" key="3">
    <source>
        <dbReference type="ARBA" id="ARBA00022989"/>
    </source>
</evidence>
<feature type="transmembrane region" description="Helical" evidence="5">
    <location>
        <begin position="111"/>
        <end position="130"/>
    </location>
</feature>
<evidence type="ECO:0000256" key="1">
    <source>
        <dbReference type="ARBA" id="ARBA00004141"/>
    </source>
</evidence>